<dbReference type="InterPro" id="IPR036291">
    <property type="entry name" value="NAD(P)-bd_dom_sf"/>
</dbReference>
<evidence type="ECO:0000256" key="2">
    <source>
        <dbReference type="ARBA" id="ARBA00023002"/>
    </source>
</evidence>
<dbReference type="InterPro" id="IPR051317">
    <property type="entry name" value="Gfo/Idh/MocA_oxidoreduct"/>
</dbReference>
<sequence length="379" mass="42004">MDAHVACCRAIQRRRAVQDKKIRVSIIGYGFVTRHFHMPLISSVPGMQLVAIGTQRPDQVELDDPSIEIISPERAAVAESVDLVIVASVNESHYRFAKLALEAGKHVVVEKPFTPTLNEARELAVLAKRVGRHLAVFQNRRWDSDYLTVRDAIRNESLGDIVHFESHIDRYAPNVPQAWREEPVPAGGTWFDLGPHVADQVLLQFGLPERVTASFAQQRAGARTDDWFTVILEYGRMRVVLRGAQVVPGFGMRFLVHGTKRSVMKQAQDIQEHQLIAGLLPGDPSYGVDPDDVYVFDAADASAQRRAVPATRGDQSQFYVQLERAIRGEGPNPVAPAEAVALIALLEAAAISATEGRSTTLPLTQEERVAFENDRRSHS</sequence>
<dbReference type="AlphaFoldDB" id="A0A370MYK5"/>
<dbReference type="SUPFAM" id="SSF51735">
    <property type="entry name" value="NAD(P)-binding Rossmann-fold domains"/>
    <property type="match status" value="1"/>
</dbReference>
<dbReference type="InterPro" id="IPR004104">
    <property type="entry name" value="Gfo/Idh/MocA-like_OxRdtase_C"/>
</dbReference>
<evidence type="ECO:0000259" key="3">
    <source>
        <dbReference type="Pfam" id="PF01408"/>
    </source>
</evidence>
<dbReference type="Proteomes" id="UP000254875">
    <property type="component" value="Unassembled WGS sequence"/>
</dbReference>
<dbReference type="GO" id="GO:0000166">
    <property type="term" value="F:nucleotide binding"/>
    <property type="evidence" value="ECO:0007669"/>
    <property type="project" value="InterPro"/>
</dbReference>
<dbReference type="Pfam" id="PF02894">
    <property type="entry name" value="GFO_IDH_MocA_C"/>
    <property type="match status" value="1"/>
</dbReference>
<dbReference type="GO" id="GO:0016491">
    <property type="term" value="F:oxidoreductase activity"/>
    <property type="evidence" value="ECO:0007669"/>
    <property type="project" value="UniProtKB-KW"/>
</dbReference>
<evidence type="ECO:0000313" key="5">
    <source>
        <dbReference type="EMBL" id="RDJ98458.1"/>
    </source>
</evidence>
<proteinExistence type="inferred from homology"/>
<comment type="similarity">
    <text evidence="1">Belongs to the Gfo/Idh/MocA family.</text>
</comment>
<keyword evidence="2" id="KW-0560">Oxidoreductase</keyword>
<dbReference type="Pfam" id="PF01408">
    <property type="entry name" value="GFO_IDH_MocA"/>
    <property type="match status" value="1"/>
</dbReference>
<keyword evidence="6" id="KW-1185">Reference proteome</keyword>
<dbReference type="InterPro" id="IPR000683">
    <property type="entry name" value="Gfo/Idh/MocA-like_OxRdtase_N"/>
</dbReference>
<dbReference type="EMBL" id="QHKS01000034">
    <property type="protein sequence ID" value="RDJ98458.1"/>
    <property type="molecule type" value="Genomic_DNA"/>
</dbReference>
<feature type="domain" description="Gfo/Idh/MocA-like oxidoreductase C-terminal" evidence="4">
    <location>
        <begin position="150"/>
        <end position="359"/>
    </location>
</feature>
<evidence type="ECO:0000313" key="6">
    <source>
        <dbReference type="Proteomes" id="UP000254875"/>
    </source>
</evidence>
<dbReference type="OrthoDB" id="9774191at2"/>
<gene>
    <name evidence="5" type="ORF">DLM46_33415</name>
</gene>
<organism evidence="5 6">
    <name type="scientific">Paraburkholderia lacunae</name>
    <dbReference type="NCBI Taxonomy" id="2211104"/>
    <lineage>
        <taxon>Bacteria</taxon>
        <taxon>Pseudomonadati</taxon>
        <taxon>Pseudomonadota</taxon>
        <taxon>Betaproteobacteria</taxon>
        <taxon>Burkholderiales</taxon>
        <taxon>Burkholderiaceae</taxon>
        <taxon>Paraburkholderia</taxon>
    </lineage>
</organism>
<name>A0A370MYK5_9BURK</name>
<evidence type="ECO:0000256" key="1">
    <source>
        <dbReference type="ARBA" id="ARBA00010928"/>
    </source>
</evidence>
<dbReference type="Gene3D" id="3.30.360.10">
    <property type="entry name" value="Dihydrodipicolinate Reductase, domain 2"/>
    <property type="match status" value="1"/>
</dbReference>
<comment type="caution">
    <text evidence="5">The sequence shown here is derived from an EMBL/GenBank/DDBJ whole genome shotgun (WGS) entry which is preliminary data.</text>
</comment>
<evidence type="ECO:0000259" key="4">
    <source>
        <dbReference type="Pfam" id="PF02894"/>
    </source>
</evidence>
<feature type="domain" description="Gfo/Idh/MocA-like oxidoreductase N-terminal" evidence="3">
    <location>
        <begin position="22"/>
        <end position="136"/>
    </location>
</feature>
<dbReference type="Gene3D" id="3.40.50.720">
    <property type="entry name" value="NAD(P)-binding Rossmann-like Domain"/>
    <property type="match status" value="1"/>
</dbReference>
<protein>
    <submittedName>
        <fullName evidence="5">Oxidoreductase</fullName>
    </submittedName>
</protein>
<dbReference type="PANTHER" id="PTHR43708:SF5">
    <property type="entry name" value="CONSERVED EXPRESSED OXIDOREDUCTASE (EUROFUNG)-RELATED"/>
    <property type="match status" value="1"/>
</dbReference>
<accession>A0A370MYK5</accession>
<dbReference type="PANTHER" id="PTHR43708">
    <property type="entry name" value="CONSERVED EXPRESSED OXIDOREDUCTASE (EUROFUNG)"/>
    <property type="match status" value="1"/>
</dbReference>
<reference evidence="6" key="1">
    <citation type="submission" date="2018-05" db="EMBL/GenBank/DDBJ databases">
        <authorList>
            <person name="Feng T."/>
        </authorList>
    </citation>
    <scope>NUCLEOTIDE SEQUENCE [LARGE SCALE GENOMIC DNA]</scope>
    <source>
        <strain evidence="6">S27</strain>
    </source>
</reference>